<dbReference type="InterPro" id="IPR011009">
    <property type="entry name" value="Kinase-like_dom_sf"/>
</dbReference>
<name>A0A7S8IGA9_9CHLR</name>
<gene>
    <name evidence="1" type="ORF">G4Y79_05410</name>
</gene>
<dbReference type="EMBL" id="CP062983">
    <property type="protein sequence ID" value="QPC83818.1"/>
    <property type="molecule type" value="Genomic_DNA"/>
</dbReference>
<dbReference type="Gene3D" id="3.90.1200.10">
    <property type="match status" value="1"/>
</dbReference>
<protein>
    <recommendedName>
        <fullName evidence="3">Aminoglycoside phosphotransferase domain-containing protein</fullName>
    </recommendedName>
</protein>
<proteinExistence type="predicted"/>
<organism evidence="1 2">
    <name type="scientific">Phototrophicus methaneseepsis</name>
    <dbReference type="NCBI Taxonomy" id="2710758"/>
    <lineage>
        <taxon>Bacteria</taxon>
        <taxon>Bacillati</taxon>
        <taxon>Chloroflexota</taxon>
        <taxon>Candidatus Thermofontia</taxon>
        <taxon>Phototrophicales</taxon>
        <taxon>Phototrophicaceae</taxon>
        <taxon>Phototrophicus</taxon>
    </lineage>
</organism>
<dbReference type="SUPFAM" id="SSF56112">
    <property type="entry name" value="Protein kinase-like (PK-like)"/>
    <property type="match status" value="1"/>
</dbReference>
<evidence type="ECO:0000313" key="1">
    <source>
        <dbReference type="EMBL" id="QPC83818.1"/>
    </source>
</evidence>
<evidence type="ECO:0000313" key="2">
    <source>
        <dbReference type="Proteomes" id="UP000594468"/>
    </source>
</evidence>
<dbReference type="KEGG" id="pmet:G4Y79_05410"/>
<keyword evidence="2" id="KW-1185">Reference proteome</keyword>
<evidence type="ECO:0008006" key="3">
    <source>
        <dbReference type="Google" id="ProtNLM"/>
    </source>
</evidence>
<accession>A0A7S8IGA9</accession>
<sequence>MSIPASTIPWEGPHWREEADTWIAARMAEHGLAPIGEVTQPHIRPWSTVLMIPTDSGTIYFKATSPAFRHEAVVTQALAQWAPEQIVPVLAIDPQQGWLLLEDAGTLVRQVLTQEQTIDRLLTMLPQYAHLQQQMAEHAQQLLTLKILDRRLSSLPRLYDALLADRDALYIDVDDEEIDEEDSLSTQDYERLLALSDDVRARCEALSAMPIPQTLHHDDFHDGNIFIREGRFIFMDWAESAVAHPFFSMQVFLRGIGYRLNLPDDAPELTQLRDAYLHAWRDYDTEANLLRAYELAQPLAMISRALTWYAATKDLPAAIKTEHALSVPGWLGEYLAHAGA</sequence>
<dbReference type="RefSeq" id="WP_195171882.1">
    <property type="nucleotide sequence ID" value="NZ_CP062983.1"/>
</dbReference>
<dbReference type="Proteomes" id="UP000594468">
    <property type="component" value="Chromosome"/>
</dbReference>
<reference evidence="1 2" key="1">
    <citation type="submission" date="2020-02" db="EMBL/GenBank/DDBJ databases">
        <authorList>
            <person name="Zheng R.K."/>
            <person name="Sun C.M."/>
        </authorList>
    </citation>
    <scope>NUCLEOTIDE SEQUENCE [LARGE SCALE GENOMIC DNA]</scope>
    <source>
        <strain evidence="2">rifampicinis</strain>
    </source>
</reference>
<dbReference type="AlphaFoldDB" id="A0A7S8IGA9"/>